<feature type="non-terminal residue" evidence="7">
    <location>
        <position position="123"/>
    </location>
</feature>
<feature type="domain" description="SAM-dependent MTase TRM10-type" evidence="6">
    <location>
        <begin position="1"/>
        <end position="117"/>
    </location>
</feature>
<dbReference type="InterPro" id="IPR038459">
    <property type="entry name" value="MT_TRM10-typ_sf"/>
</dbReference>
<keyword evidence="2 7" id="KW-0489">Methyltransferase</keyword>
<keyword evidence="8" id="KW-1185">Reference proteome</keyword>
<organism evidence="7 8">
    <name type="scientific">Ibidorhyncha struthersii</name>
    <dbReference type="NCBI Taxonomy" id="425643"/>
    <lineage>
        <taxon>Eukaryota</taxon>
        <taxon>Metazoa</taxon>
        <taxon>Chordata</taxon>
        <taxon>Craniata</taxon>
        <taxon>Vertebrata</taxon>
        <taxon>Euteleostomi</taxon>
        <taxon>Archelosauria</taxon>
        <taxon>Archosauria</taxon>
        <taxon>Dinosauria</taxon>
        <taxon>Saurischia</taxon>
        <taxon>Theropoda</taxon>
        <taxon>Coelurosauria</taxon>
        <taxon>Aves</taxon>
        <taxon>Neognathae</taxon>
        <taxon>Neoaves</taxon>
        <taxon>Charadriiformes</taxon>
        <taxon>Charadriidae</taxon>
        <taxon>Ibidorhyncha</taxon>
    </lineage>
</organism>
<dbReference type="InterPro" id="IPR007356">
    <property type="entry name" value="tRNA_m1G_MeTrfase_euk"/>
</dbReference>
<comment type="caution">
    <text evidence="7">The sequence shown here is derived from an EMBL/GenBank/DDBJ whole genome shotgun (WGS) entry which is preliminary data.</text>
</comment>
<evidence type="ECO:0000256" key="5">
    <source>
        <dbReference type="ARBA" id="ARBA00048434"/>
    </source>
</evidence>
<evidence type="ECO:0000259" key="6">
    <source>
        <dbReference type="PROSITE" id="PS51675"/>
    </source>
</evidence>
<feature type="non-terminal residue" evidence="7">
    <location>
        <position position="1"/>
    </location>
</feature>
<keyword evidence="4" id="KW-0949">S-adenosyl-L-methionine</keyword>
<dbReference type="Gene3D" id="3.40.1280.30">
    <property type="match status" value="1"/>
</dbReference>
<evidence type="ECO:0000256" key="4">
    <source>
        <dbReference type="ARBA" id="ARBA00022691"/>
    </source>
</evidence>
<dbReference type="PANTHER" id="PTHR13563">
    <property type="entry name" value="TRNA (GUANINE-9-) METHYLTRANSFERASE"/>
    <property type="match status" value="1"/>
</dbReference>
<proteinExistence type="predicted"/>
<evidence type="ECO:0000313" key="8">
    <source>
        <dbReference type="Proteomes" id="UP000587655"/>
    </source>
</evidence>
<dbReference type="GO" id="GO:0002939">
    <property type="term" value="P:tRNA N1-guanine methylation"/>
    <property type="evidence" value="ECO:0007669"/>
    <property type="project" value="TreeGrafter"/>
</dbReference>
<sequence>LLLLSCIFQMETTQESYLDLFPLDAIVYLTPDSENGNLCTVFLFPLQNLTLQRAQEQSLQTARLPIREYMVKTVNTKNYHSETLAINQVFDVLSTYYETQSWPAALKAGVSSGKGYVLPDAVK</sequence>
<dbReference type="GO" id="GO:0005654">
    <property type="term" value="C:nucleoplasm"/>
    <property type="evidence" value="ECO:0007669"/>
    <property type="project" value="TreeGrafter"/>
</dbReference>
<name>A0A7K7UC42_9CHAR</name>
<dbReference type="GO" id="GO:0052905">
    <property type="term" value="F:tRNA (guanosine(9)-N1)-methyltransferase activity"/>
    <property type="evidence" value="ECO:0007669"/>
    <property type="project" value="UniProtKB-EC"/>
</dbReference>
<evidence type="ECO:0000313" key="7">
    <source>
        <dbReference type="EMBL" id="NXA25986.1"/>
    </source>
</evidence>
<reference evidence="7 8" key="1">
    <citation type="submission" date="2019-09" db="EMBL/GenBank/DDBJ databases">
        <title>Bird 10,000 Genomes (B10K) Project - Family phase.</title>
        <authorList>
            <person name="Zhang G."/>
        </authorList>
    </citation>
    <scope>NUCLEOTIDE SEQUENCE [LARGE SCALE GENOMIC DNA]</scope>
    <source>
        <strain evidence="7">B10K-DU-030-25</strain>
    </source>
</reference>
<dbReference type="EC" id="2.1.1.221" evidence="1"/>
<dbReference type="EMBL" id="VZSZ01007992">
    <property type="protein sequence ID" value="NXA25986.1"/>
    <property type="molecule type" value="Genomic_DNA"/>
</dbReference>
<dbReference type="Proteomes" id="UP000587655">
    <property type="component" value="Unassembled WGS sequence"/>
</dbReference>
<dbReference type="PROSITE" id="PS51675">
    <property type="entry name" value="SAM_MT_TRM10"/>
    <property type="match status" value="1"/>
</dbReference>
<keyword evidence="3 7" id="KW-0808">Transferase</keyword>
<gene>
    <name evidence="7" type="primary">Trmt10b</name>
    <name evidence="7" type="ORF">IBISTR_R04253</name>
</gene>
<accession>A0A7K7UC42</accession>
<protein>
    <recommendedName>
        <fullName evidence="1">tRNA (guanine(9)-N(1))-methyltransferase</fullName>
        <ecNumber evidence="1">2.1.1.221</ecNumber>
    </recommendedName>
</protein>
<evidence type="ECO:0000256" key="2">
    <source>
        <dbReference type="ARBA" id="ARBA00022603"/>
    </source>
</evidence>
<dbReference type="AlphaFoldDB" id="A0A7K7UC42"/>
<evidence type="ECO:0000256" key="3">
    <source>
        <dbReference type="ARBA" id="ARBA00022679"/>
    </source>
</evidence>
<evidence type="ECO:0000256" key="1">
    <source>
        <dbReference type="ARBA" id="ARBA00012797"/>
    </source>
</evidence>
<comment type="catalytic activity">
    <reaction evidence="5">
        <text>guanosine(9) in tRNA + S-adenosyl-L-methionine = N(1)-methylguanosine(9) in tRNA + S-adenosyl-L-homocysteine + H(+)</text>
        <dbReference type="Rhea" id="RHEA:43156"/>
        <dbReference type="Rhea" id="RHEA-COMP:10367"/>
        <dbReference type="Rhea" id="RHEA-COMP:10368"/>
        <dbReference type="ChEBI" id="CHEBI:15378"/>
        <dbReference type="ChEBI" id="CHEBI:57856"/>
        <dbReference type="ChEBI" id="CHEBI:59789"/>
        <dbReference type="ChEBI" id="CHEBI:73542"/>
        <dbReference type="ChEBI" id="CHEBI:74269"/>
        <dbReference type="EC" id="2.1.1.221"/>
    </reaction>
</comment>
<dbReference type="GO" id="GO:0000049">
    <property type="term" value="F:tRNA binding"/>
    <property type="evidence" value="ECO:0007669"/>
    <property type="project" value="TreeGrafter"/>
</dbReference>
<dbReference type="PANTHER" id="PTHR13563:SF19">
    <property type="entry name" value="TRNA METHYLTRANSFERASE 10 HOMOLOG B"/>
    <property type="match status" value="1"/>
</dbReference>
<dbReference type="InterPro" id="IPR028564">
    <property type="entry name" value="MT_TRM10-typ"/>
</dbReference>